<keyword evidence="2 4" id="KW-0863">Zinc-finger</keyword>
<name>A0ABD3Y0Y8_SINWO</name>
<evidence type="ECO:0000256" key="3">
    <source>
        <dbReference type="ARBA" id="ARBA00022833"/>
    </source>
</evidence>
<dbReference type="AlphaFoldDB" id="A0ABD3Y0Y8"/>
<comment type="caution">
    <text evidence="7">The sequence shown here is derived from an EMBL/GenBank/DDBJ whole genome shotgun (WGS) entry which is preliminary data.</text>
</comment>
<dbReference type="PROSITE" id="PS50119">
    <property type="entry name" value="ZF_BBOX"/>
    <property type="match status" value="1"/>
</dbReference>
<evidence type="ECO:0000313" key="8">
    <source>
        <dbReference type="Proteomes" id="UP001634394"/>
    </source>
</evidence>
<dbReference type="InterPro" id="IPR001841">
    <property type="entry name" value="Znf_RING"/>
</dbReference>
<dbReference type="Pfam" id="PF00643">
    <property type="entry name" value="zf-B_box"/>
    <property type="match status" value="1"/>
</dbReference>
<dbReference type="InterPro" id="IPR018957">
    <property type="entry name" value="Znf_C3HC4_RING-type"/>
</dbReference>
<evidence type="ECO:0000313" key="7">
    <source>
        <dbReference type="EMBL" id="KAL3890888.1"/>
    </source>
</evidence>
<dbReference type="InterPro" id="IPR017907">
    <property type="entry name" value="Znf_RING_CS"/>
</dbReference>
<protein>
    <submittedName>
        <fullName evidence="7">Uncharacterized protein</fullName>
    </submittedName>
</protein>
<dbReference type="InterPro" id="IPR047153">
    <property type="entry name" value="TRIM45/56/19-like"/>
</dbReference>
<dbReference type="InterPro" id="IPR013083">
    <property type="entry name" value="Znf_RING/FYVE/PHD"/>
</dbReference>
<keyword evidence="8" id="KW-1185">Reference proteome</keyword>
<dbReference type="CDD" id="cd19757">
    <property type="entry name" value="Bbox1"/>
    <property type="match status" value="1"/>
</dbReference>
<evidence type="ECO:0000256" key="4">
    <source>
        <dbReference type="PROSITE-ProRule" id="PRU00024"/>
    </source>
</evidence>
<organism evidence="7 8">
    <name type="scientific">Sinanodonta woodiana</name>
    <name type="common">Chinese pond mussel</name>
    <name type="synonym">Anodonta woodiana</name>
    <dbReference type="NCBI Taxonomy" id="1069815"/>
    <lineage>
        <taxon>Eukaryota</taxon>
        <taxon>Metazoa</taxon>
        <taxon>Spiralia</taxon>
        <taxon>Lophotrochozoa</taxon>
        <taxon>Mollusca</taxon>
        <taxon>Bivalvia</taxon>
        <taxon>Autobranchia</taxon>
        <taxon>Heteroconchia</taxon>
        <taxon>Palaeoheterodonta</taxon>
        <taxon>Unionida</taxon>
        <taxon>Unionoidea</taxon>
        <taxon>Unionidae</taxon>
        <taxon>Unioninae</taxon>
        <taxon>Sinanodonta</taxon>
    </lineage>
</organism>
<dbReference type="Pfam" id="PF00097">
    <property type="entry name" value="zf-C3HC4"/>
    <property type="match status" value="1"/>
</dbReference>
<dbReference type="EMBL" id="JBJQND010000001">
    <property type="protein sequence ID" value="KAL3890888.1"/>
    <property type="molecule type" value="Genomic_DNA"/>
</dbReference>
<feature type="domain" description="RING-type" evidence="5">
    <location>
        <begin position="8"/>
        <end position="51"/>
    </location>
</feature>
<dbReference type="Proteomes" id="UP001634394">
    <property type="component" value="Unassembled WGS sequence"/>
</dbReference>
<gene>
    <name evidence="7" type="ORF">ACJMK2_003160</name>
</gene>
<dbReference type="PROSITE" id="PS00518">
    <property type="entry name" value="ZF_RING_1"/>
    <property type="match status" value="1"/>
</dbReference>
<dbReference type="InterPro" id="IPR000315">
    <property type="entry name" value="Znf_B-box"/>
</dbReference>
<dbReference type="SUPFAM" id="SSF57845">
    <property type="entry name" value="B-box zinc-binding domain"/>
    <property type="match status" value="1"/>
</dbReference>
<dbReference type="SUPFAM" id="SSF57850">
    <property type="entry name" value="RING/U-box"/>
    <property type="match status" value="1"/>
</dbReference>
<evidence type="ECO:0000259" key="6">
    <source>
        <dbReference type="PROSITE" id="PS50119"/>
    </source>
</evidence>
<dbReference type="PANTHER" id="PTHR25462">
    <property type="entry name" value="BONUS, ISOFORM C-RELATED"/>
    <property type="match status" value="1"/>
</dbReference>
<dbReference type="PANTHER" id="PTHR25462:SF291">
    <property type="entry name" value="E3 UBIQUITIN-PROTEIN LIGASE TRIM45"/>
    <property type="match status" value="1"/>
</dbReference>
<dbReference type="SMART" id="SM00184">
    <property type="entry name" value="RING"/>
    <property type="match status" value="1"/>
</dbReference>
<evidence type="ECO:0000256" key="2">
    <source>
        <dbReference type="ARBA" id="ARBA00022771"/>
    </source>
</evidence>
<dbReference type="Gene3D" id="4.10.830.40">
    <property type="match status" value="1"/>
</dbReference>
<dbReference type="PROSITE" id="PS50089">
    <property type="entry name" value="ZF_RING_2"/>
    <property type="match status" value="1"/>
</dbReference>
<proteinExistence type="predicted"/>
<accession>A0ABD3Y0Y8</accession>
<reference evidence="7 8" key="1">
    <citation type="submission" date="2024-11" db="EMBL/GenBank/DDBJ databases">
        <title>Chromosome-level genome assembly of the freshwater bivalve Anodonta woodiana.</title>
        <authorList>
            <person name="Chen X."/>
        </authorList>
    </citation>
    <scope>NUCLEOTIDE SEQUENCE [LARGE SCALE GENOMIC DNA]</scope>
    <source>
        <strain evidence="7">MN2024</strain>
        <tissue evidence="7">Gills</tissue>
    </source>
</reference>
<sequence length="363" mass="41740">MAVRRQECSICMDSFKNPKLIPCHHSFCFNCLEDYVRANLRNGRFNCPICRTRIRLPKGGVASLQSNFYIDDADSGEKFACDVCGPKNVATSRCLDCEENFCQSCCYVHEKLKVSRHHKISDLGTLDKATKRQIRQRIFCDQHPEDEIRLFCRNCKVLICLMCKAVNHENHTSRTVSDYAAEMKKTLQSKKDECSDKLRRMNDFKAMAEKLDRNIIDTELEEIKAVEEQQLQLKKVIEQEVGRLKSRIILTYQNLRRQIKIFKKCVEEELLTCKNAQENVQTLTDQGTDIDIIRKGPHLEQLISASMSKTDPTHTTVLNNKLFSAAPIDASKLIPLIGIMRNSTDAVSIPSRKKQYKFVAVRK</sequence>
<dbReference type="GO" id="GO:0008270">
    <property type="term" value="F:zinc ion binding"/>
    <property type="evidence" value="ECO:0007669"/>
    <property type="project" value="UniProtKB-KW"/>
</dbReference>
<evidence type="ECO:0000256" key="1">
    <source>
        <dbReference type="ARBA" id="ARBA00022723"/>
    </source>
</evidence>
<keyword evidence="3" id="KW-0862">Zinc</keyword>
<dbReference type="Gene3D" id="3.30.160.60">
    <property type="entry name" value="Classic Zinc Finger"/>
    <property type="match status" value="1"/>
</dbReference>
<feature type="domain" description="B box-type" evidence="6">
    <location>
        <begin position="135"/>
        <end position="176"/>
    </location>
</feature>
<dbReference type="Gene3D" id="3.30.40.10">
    <property type="entry name" value="Zinc/RING finger domain, C3HC4 (zinc finger)"/>
    <property type="match status" value="1"/>
</dbReference>
<keyword evidence="1" id="KW-0479">Metal-binding</keyword>
<evidence type="ECO:0000259" key="5">
    <source>
        <dbReference type="PROSITE" id="PS50089"/>
    </source>
</evidence>
<dbReference type="SMART" id="SM00336">
    <property type="entry name" value="BBOX"/>
    <property type="match status" value="2"/>
</dbReference>